<dbReference type="Gene3D" id="2.30.29.30">
    <property type="entry name" value="Pleckstrin-homology domain (PH domain)/Phosphotyrosine-binding domain (PTB)"/>
    <property type="match status" value="1"/>
</dbReference>
<dbReference type="PANTHER" id="PTHR10972:SF141">
    <property type="entry name" value="OXYSTEROL-BINDING PROTEIN"/>
    <property type="match status" value="1"/>
</dbReference>
<evidence type="ECO:0000256" key="1">
    <source>
        <dbReference type="ARBA" id="ARBA00022448"/>
    </source>
</evidence>
<dbReference type="InterPro" id="IPR011993">
    <property type="entry name" value="PH-like_dom_sf"/>
</dbReference>
<sequence>MMKSKHKNRRSLKKKHSIVSSDSYSEVYNASTPESLLQSMSFLETNELIQPYEGLLCKYTNVVKGFQYRWFVLDPKSGLLNYYLHENEVKQAPRGSIYLEDSVISPSDEDSCTFTVNSASGDIFKLRASDAKYRQEWVNRLRAVAQFLAVQNHPQISSRGFHSMVNIPNIRSLGGTLPSVNVSTVWDSFQNVRDHLNEVEKSHCSIVKTISELPTTGNVTYLDENLLLMKSASYSLVNSLNSCLNILQQSTNTPACLLSASAGTSERKYTEMGGPSHKKGK</sequence>
<dbReference type="InterPro" id="IPR001849">
    <property type="entry name" value="PH_domain"/>
</dbReference>
<dbReference type="AlphaFoldDB" id="A0A1S4EDX8"/>
<dbReference type="RefSeq" id="XP_017300358.1">
    <property type="nucleotide sequence ID" value="XM_017444869.2"/>
</dbReference>
<dbReference type="SMART" id="SM00233">
    <property type="entry name" value="PH"/>
    <property type="match status" value="1"/>
</dbReference>
<evidence type="ECO:0000256" key="2">
    <source>
        <dbReference type="ARBA" id="ARBA00023055"/>
    </source>
</evidence>
<dbReference type="CDD" id="cd13291">
    <property type="entry name" value="PH_ORP10_ORP11"/>
    <property type="match status" value="1"/>
</dbReference>
<dbReference type="GeneID" id="103511120"/>
<evidence type="ECO:0000313" key="5">
    <source>
        <dbReference type="Proteomes" id="UP000079169"/>
    </source>
</evidence>
<dbReference type="PROSITE" id="PS50003">
    <property type="entry name" value="PH_DOMAIN"/>
    <property type="match status" value="1"/>
</dbReference>
<evidence type="ECO:0000259" key="4">
    <source>
        <dbReference type="PROSITE" id="PS50003"/>
    </source>
</evidence>
<evidence type="ECO:0000313" key="8">
    <source>
        <dbReference type="RefSeq" id="XP_017300358.1"/>
    </source>
</evidence>
<protein>
    <submittedName>
        <fullName evidence="6 7">Oxysterol-binding protein-related protein 11</fullName>
    </submittedName>
</protein>
<reference evidence="6 7" key="1">
    <citation type="submission" date="2025-04" db="UniProtKB">
        <authorList>
            <consortium name="RefSeq"/>
        </authorList>
    </citation>
    <scope>IDENTIFICATION</scope>
</reference>
<proteinExistence type="predicted"/>
<dbReference type="Proteomes" id="UP000079169">
    <property type="component" value="Unplaced"/>
</dbReference>
<evidence type="ECO:0000313" key="7">
    <source>
        <dbReference type="RefSeq" id="XP_017300357.1"/>
    </source>
</evidence>
<dbReference type="RefSeq" id="XP_017300356.1">
    <property type="nucleotide sequence ID" value="XM_017444867.2"/>
</dbReference>
<accession>A0A1S4EDX8</accession>
<keyword evidence="5" id="KW-1185">Reference proteome</keyword>
<name>A0A1S4EDX8_DIACI</name>
<dbReference type="KEGG" id="dci:103511120"/>
<dbReference type="GO" id="GO:0016020">
    <property type="term" value="C:membrane"/>
    <property type="evidence" value="ECO:0007669"/>
    <property type="project" value="TreeGrafter"/>
</dbReference>
<evidence type="ECO:0000313" key="6">
    <source>
        <dbReference type="RefSeq" id="XP_017300356.1"/>
    </source>
</evidence>
<organism evidence="5 8">
    <name type="scientific">Diaphorina citri</name>
    <name type="common">Asian citrus psyllid</name>
    <dbReference type="NCBI Taxonomy" id="121845"/>
    <lineage>
        <taxon>Eukaryota</taxon>
        <taxon>Metazoa</taxon>
        <taxon>Ecdysozoa</taxon>
        <taxon>Arthropoda</taxon>
        <taxon>Hexapoda</taxon>
        <taxon>Insecta</taxon>
        <taxon>Pterygota</taxon>
        <taxon>Neoptera</taxon>
        <taxon>Paraneoptera</taxon>
        <taxon>Hemiptera</taxon>
        <taxon>Sternorrhyncha</taxon>
        <taxon>Psylloidea</taxon>
        <taxon>Psyllidae</taxon>
        <taxon>Diaphorininae</taxon>
        <taxon>Diaphorina</taxon>
    </lineage>
</organism>
<dbReference type="RefSeq" id="XP_017300357.1">
    <property type="nucleotide sequence ID" value="XM_017444868.2"/>
</dbReference>
<dbReference type="Pfam" id="PF00169">
    <property type="entry name" value="PH"/>
    <property type="match status" value="1"/>
</dbReference>
<dbReference type="PANTHER" id="PTHR10972">
    <property type="entry name" value="OXYSTEROL-BINDING PROTEIN-RELATED"/>
    <property type="match status" value="1"/>
</dbReference>
<dbReference type="GO" id="GO:0032934">
    <property type="term" value="F:sterol binding"/>
    <property type="evidence" value="ECO:0007669"/>
    <property type="project" value="TreeGrafter"/>
</dbReference>
<keyword evidence="2" id="KW-0445">Lipid transport</keyword>
<keyword evidence="1" id="KW-0813">Transport</keyword>
<dbReference type="PaxDb" id="121845-A0A1S4EDX8"/>
<dbReference type="STRING" id="121845.A0A1S4EDX8"/>
<dbReference type="SUPFAM" id="SSF50729">
    <property type="entry name" value="PH domain-like"/>
    <property type="match status" value="1"/>
</dbReference>
<dbReference type="InterPro" id="IPR000648">
    <property type="entry name" value="Oxysterol-bd"/>
</dbReference>
<keyword evidence="3" id="KW-0446">Lipid-binding</keyword>
<dbReference type="GO" id="GO:0006869">
    <property type="term" value="P:lipid transport"/>
    <property type="evidence" value="ECO:0007669"/>
    <property type="project" value="UniProtKB-KW"/>
</dbReference>
<feature type="domain" description="PH" evidence="4">
    <location>
        <begin position="49"/>
        <end position="146"/>
    </location>
</feature>
<evidence type="ECO:0000256" key="3">
    <source>
        <dbReference type="ARBA" id="ARBA00023121"/>
    </source>
</evidence>
<gene>
    <name evidence="6 7 8" type="primary">LOC103511120</name>
</gene>
<dbReference type="GO" id="GO:0005829">
    <property type="term" value="C:cytosol"/>
    <property type="evidence" value="ECO:0007669"/>
    <property type="project" value="TreeGrafter"/>
</dbReference>